<evidence type="ECO:0000313" key="2">
    <source>
        <dbReference type="EMBL" id="GGM29470.1"/>
    </source>
</evidence>
<dbReference type="Proteomes" id="UP000616499">
    <property type="component" value="Unassembled WGS sequence"/>
</dbReference>
<organism evidence="2 3">
    <name type="scientific">Pseudomonas asuensis</name>
    <dbReference type="NCBI Taxonomy" id="1825787"/>
    <lineage>
        <taxon>Bacteria</taxon>
        <taxon>Pseudomonadati</taxon>
        <taxon>Pseudomonadota</taxon>
        <taxon>Gammaproteobacteria</taxon>
        <taxon>Pseudomonadales</taxon>
        <taxon>Pseudomonadaceae</taxon>
        <taxon>Pseudomonas</taxon>
    </lineage>
</organism>
<reference evidence="3" key="1">
    <citation type="journal article" date="2019" name="Int. J. Syst. Evol. Microbiol.">
        <title>The Global Catalogue of Microorganisms (GCM) 10K type strain sequencing project: providing services to taxonomists for standard genome sequencing and annotation.</title>
        <authorList>
            <consortium name="The Broad Institute Genomics Platform"/>
            <consortium name="The Broad Institute Genome Sequencing Center for Infectious Disease"/>
            <person name="Wu L."/>
            <person name="Ma J."/>
        </authorList>
    </citation>
    <scope>NUCLEOTIDE SEQUENCE [LARGE SCALE GENOMIC DNA]</scope>
    <source>
        <strain evidence="3">JCM 13501</strain>
    </source>
</reference>
<dbReference type="EMBL" id="BMNW01000015">
    <property type="protein sequence ID" value="GGM29470.1"/>
    <property type="molecule type" value="Genomic_DNA"/>
</dbReference>
<keyword evidence="3" id="KW-1185">Reference proteome</keyword>
<keyword evidence="1" id="KW-0732">Signal</keyword>
<evidence type="ECO:0000256" key="1">
    <source>
        <dbReference type="SAM" id="SignalP"/>
    </source>
</evidence>
<gene>
    <name evidence="2" type="ORF">GCM10009425_45050</name>
</gene>
<accession>A0ABQ2H452</accession>
<evidence type="ECO:0000313" key="3">
    <source>
        <dbReference type="Proteomes" id="UP000616499"/>
    </source>
</evidence>
<feature type="signal peptide" evidence="1">
    <location>
        <begin position="1"/>
        <end position="24"/>
    </location>
</feature>
<proteinExistence type="predicted"/>
<sequence length="107" mass="11394">MKNLKTYLTALAFSLAGVAVHANAASDNQQGVSGICFQLIELVGKGAFHSLAENGFDRTRLGKHLEHSNGSFSRPLESVQTKGLASDGLIRTPLGRQLYPNVTAIQA</sequence>
<protein>
    <submittedName>
        <fullName evidence="2">Uncharacterized protein</fullName>
    </submittedName>
</protein>
<feature type="chain" id="PRO_5046023267" evidence="1">
    <location>
        <begin position="25"/>
        <end position="107"/>
    </location>
</feature>
<dbReference type="RefSeq" id="WP_188868398.1">
    <property type="nucleotide sequence ID" value="NZ_BMNW01000015.1"/>
</dbReference>
<name>A0ABQ2H452_9PSED</name>
<comment type="caution">
    <text evidence="2">The sequence shown here is derived from an EMBL/GenBank/DDBJ whole genome shotgun (WGS) entry which is preliminary data.</text>
</comment>